<evidence type="ECO:0000256" key="3">
    <source>
        <dbReference type="ARBA" id="ARBA00022448"/>
    </source>
</evidence>
<keyword evidence="5" id="KW-0732">Signal</keyword>
<feature type="binding site" evidence="12">
    <location>
        <position position="86"/>
    </location>
    <ligand>
        <name>substrate</name>
    </ligand>
</feature>
<evidence type="ECO:0000256" key="9">
    <source>
        <dbReference type="ARBA" id="ARBA00023157"/>
    </source>
</evidence>
<feature type="disulfide bond" evidence="13">
    <location>
        <begin position="77"/>
        <end position="145"/>
    </location>
</feature>
<sequence length="186" mass="19739">MPVSFLDTLGEAVTRRLAARSSRRGVLGRMGAAMAVAPAFPLLPVRRAEAAPAPAANPIATLTDFERRAQSTDPTKCNYWRHCAIDGVLCGCCGGGIHTCPPGTQPSPVSWIGTCRNPDDGRSYVIAYRDCCGRNICAAPKSCDCNTADREMPIYRPQASNDIIWCFGTASTAYHCSTAAIIGQAG</sequence>
<reference evidence="18 19" key="1">
    <citation type="submission" date="2018-07" db="EMBL/GenBank/DDBJ databases">
        <title>Genomic Encyclopedia of Type Strains, Phase IV (KMG-IV): sequencing the most valuable type-strain genomes for metagenomic binning, comparative biology and taxonomic classification.</title>
        <authorList>
            <person name="Goeker M."/>
        </authorList>
    </citation>
    <scope>NUCLEOTIDE SEQUENCE [LARGE SCALE GENOMIC DNA]</scope>
    <source>
        <strain evidence="18 19">DSM 5603</strain>
    </source>
</reference>
<keyword evidence="19" id="KW-1185">Reference proteome</keyword>
<proteinExistence type="inferred from homology"/>
<dbReference type="RefSeq" id="WP_114729288.1">
    <property type="nucleotide sequence ID" value="NZ_JABEQI010000012.1"/>
</dbReference>
<feature type="disulfide bond" evidence="13">
    <location>
        <begin position="92"/>
        <end position="143"/>
    </location>
</feature>
<keyword evidence="7 10" id="KW-0249">Electron transport</keyword>
<evidence type="ECO:0000256" key="14">
    <source>
        <dbReference type="PIRSR" id="PIRSR000192-5"/>
    </source>
</evidence>
<keyword evidence="6 10" id="KW-0574">Periplasm</keyword>
<dbReference type="InterPro" id="IPR036560">
    <property type="entry name" value="MADH/AADH_L_sf"/>
</dbReference>
<evidence type="ECO:0000313" key="17">
    <source>
        <dbReference type="EMBL" id="MBB2187897.1"/>
    </source>
</evidence>
<dbReference type="AlphaFoldDB" id="A0A370FUW1"/>
<evidence type="ECO:0000256" key="7">
    <source>
        <dbReference type="ARBA" id="ARBA00022982"/>
    </source>
</evidence>
<dbReference type="GO" id="GO:0042597">
    <property type="term" value="C:periplasmic space"/>
    <property type="evidence" value="ECO:0007669"/>
    <property type="project" value="UniProtKB-SubCell"/>
</dbReference>
<evidence type="ECO:0000256" key="8">
    <source>
        <dbReference type="ARBA" id="ARBA00023002"/>
    </source>
</evidence>
<evidence type="ECO:0000256" key="5">
    <source>
        <dbReference type="ARBA" id="ARBA00022729"/>
    </source>
</evidence>
<organism evidence="18 19">
    <name type="scientific">Gluconacetobacter liquefaciens</name>
    <name type="common">Acetobacter liquefaciens</name>
    <dbReference type="NCBI Taxonomy" id="89584"/>
    <lineage>
        <taxon>Bacteria</taxon>
        <taxon>Pseudomonadati</taxon>
        <taxon>Pseudomonadota</taxon>
        <taxon>Alphaproteobacteria</taxon>
        <taxon>Acetobacterales</taxon>
        <taxon>Acetobacteraceae</taxon>
        <taxon>Gluconacetobacter</taxon>
    </lineage>
</organism>
<feature type="cross-link" description="Tryptophan tryptophylquinone (Trp-Trp)" evidence="14">
    <location>
        <begin position="111"/>
        <end position="165"/>
    </location>
</feature>
<dbReference type="UniPathway" id="UPA00895">
    <property type="reaction ID" value="UER00870"/>
</dbReference>
<reference evidence="17 20" key="2">
    <citation type="submission" date="2020-04" db="EMBL/GenBank/DDBJ databases">
        <title>Description of novel Gluconacetobacter.</title>
        <authorList>
            <person name="Sombolestani A."/>
        </authorList>
    </citation>
    <scope>NUCLEOTIDE SEQUENCE [LARGE SCALE GENOMIC DNA]</scope>
    <source>
        <strain evidence="17 20">LMG 1382</strain>
    </source>
</reference>
<comment type="function">
    <text evidence="10">Methylamine dehydrogenase carries out the oxidation of methylamine. Electrons are passed from methylamine dehydrogenase to amicyanin.</text>
</comment>
<feature type="binding site" evidence="12">
    <location>
        <begin position="161"/>
        <end position="163"/>
    </location>
    <ligand>
        <name>substrate</name>
    </ligand>
</feature>
<dbReference type="Proteomes" id="UP000562982">
    <property type="component" value="Unassembled WGS sequence"/>
</dbReference>
<comment type="subunit">
    <text evidence="10">Heterotetramer of two light and two heavy chains.</text>
</comment>
<dbReference type="PIRSF" id="PIRSF000192">
    <property type="entry name" value="Amine_dh_beta"/>
    <property type="match status" value="1"/>
</dbReference>
<keyword evidence="9" id="KW-1015">Disulfide bond</keyword>
<evidence type="ECO:0000256" key="4">
    <source>
        <dbReference type="ARBA" id="ARBA00022709"/>
    </source>
</evidence>
<comment type="subcellular location">
    <subcellularLocation>
        <location evidence="1 10">Periplasm</location>
    </subcellularLocation>
</comment>
<dbReference type="EC" id="1.4.9.1" evidence="10"/>
<feature type="active site" description="Tryptophylquinone 6'-substrate hemiaminal intermediate" evidence="11">
    <location>
        <position position="111"/>
    </location>
</feature>
<feature type="disulfide bond" evidence="13">
    <location>
        <begin position="132"/>
        <end position="166"/>
    </location>
</feature>
<feature type="active site" description="Proton acceptor" evidence="11">
    <location>
        <position position="130"/>
    </location>
</feature>
<evidence type="ECO:0000256" key="1">
    <source>
        <dbReference type="ARBA" id="ARBA00004418"/>
    </source>
</evidence>
<keyword evidence="4" id="KW-0824">TTQ</keyword>
<evidence type="ECO:0000256" key="10">
    <source>
        <dbReference type="PIRNR" id="PIRNR000192"/>
    </source>
</evidence>
<feature type="disulfide bond" evidence="13">
    <location>
        <begin position="93"/>
        <end position="137"/>
    </location>
</feature>
<dbReference type="Pfam" id="PF02975">
    <property type="entry name" value="Me-amine-dh_L"/>
    <property type="match status" value="1"/>
</dbReference>
<dbReference type="GO" id="GO:0030058">
    <property type="term" value="F:aliphatic amine dehydrogenase activity"/>
    <property type="evidence" value="ECO:0007669"/>
    <property type="project" value="UniProtKB-UniRule"/>
</dbReference>
<accession>A0A370FUW1</accession>
<evidence type="ECO:0000313" key="20">
    <source>
        <dbReference type="Proteomes" id="UP000562982"/>
    </source>
</evidence>
<feature type="modified residue" description="Tryptophylquinone" evidence="15">
    <location>
        <position position="111"/>
    </location>
</feature>
<evidence type="ECO:0000256" key="2">
    <source>
        <dbReference type="ARBA" id="ARBA00010711"/>
    </source>
</evidence>
<evidence type="ECO:0000313" key="18">
    <source>
        <dbReference type="EMBL" id="RDI34219.1"/>
    </source>
</evidence>
<comment type="caution">
    <text evidence="18">The sequence shown here is derived from an EMBL/GenBank/DDBJ whole genome shotgun (WGS) entry which is preliminary data.</text>
</comment>
<dbReference type="EMBL" id="QQAW01000015">
    <property type="protein sequence ID" value="RDI34219.1"/>
    <property type="molecule type" value="Genomic_DNA"/>
</dbReference>
<comment type="similarity">
    <text evidence="2 10">Belongs to the aromatic amine dehydrogenase light chain family.</text>
</comment>
<comment type="pathway">
    <text evidence="10">One-carbon metabolism; methylamine degradation; formaldehyde from methylamine: step 1/1.</text>
</comment>
<evidence type="ECO:0000256" key="11">
    <source>
        <dbReference type="PIRSR" id="PIRSR000192-1"/>
    </source>
</evidence>
<evidence type="ECO:0000256" key="13">
    <source>
        <dbReference type="PIRSR" id="PIRSR000192-4"/>
    </source>
</evidence>
<dbReference type="EMBL" id="JABEQI010000012">
    <property type="protein sequence ID" value="MBB2187897.1"/>
    <property type="molecule type" value="Genomic_DNA"/>
</dbReference>
<dbReference type="SUPFAM" id="SSF57561">
    <property type="entry name" value="Methylamine dehydrogenase, L chain"/>
    <property type="match status" value="1"/>
</dbReference>
<dbReference type="GO" id="GO:0009308">
    <property type="term" value="P:amine metabolic process"/>
    <property type="evidence" value="ECO:0007669"/>
    <property type="project" value="UniProtKB-UniRule"/>
</dbReference>
<dbReference type="InterPro" id="IPR006311">
    <property type="entry name" value="TAT_signal"/>
</dbReference>
<evidence type="ECO:0000256" key="15">
    <source>
        <dbReference type="PIRSR" id="PIRSR000192-6"/>
    </source>
</evidence>
<protein>
    <recommendedName>
        <fullName evidence="10">Methylamine dehydrogenase (amicyanin)</fullName>
        <ecNumber evidence="10">1.4.9.1</ecNumber>
    </recommendedName>
</protein>
<dbReference type="InterPro" id="IPR013504">
    <property type="entry name" value="MADH/AADH_Ltc_C_dom"/>
</dbReference>
<name>A0A370FUW1_GLULI</name>
<feature type="disulfide bond" evidence="13">
    <location>
        <begin position="83"/>
        <end position="115"/>
    </location>
</feature>
<dbReference type="InterPro" id="IPR016008">
    <property type="entry name" value="Amine_DH_Ltc"/>
</dbReference>
<evidence type="ECO:0000256" key="12">
    <source>
        <dbReference type="PIRSR" id="PIRSR000192-2"/>
    </source>
</evidence>
<dbReference type="Gene3D" id="2.60.30.10">
    <property type="entry name" value="Methylamine/Aralkylamine dehydrogenase light chain"/>
    <property type="match status" value="1"/>
</dbReference>
<keyword evidence="3 10" id="KW-0813">Transport</keyword>
<evidence type="ECO:0000259" key="16">
    <source>
        <dbReference type="Pfam" id="PF02975"/>
    </source>
</evidence>
<dbReference type="Proteomes" id="UP000254958">
    <property type="component" value="Unassembled WGS sequence"/>
</dbReference>
<evidence type="ECO:0000313" key="19">
    <source>
        <dbReference type="Proteomes" id="UP000254958"/>
    </source>
</evidence>
<feature type="disulfide bond" evidence="13">
    <location>
        <begin position="90"/>
        <end position="176"/>
    </location>
</feature>
<feature type="disulfide bond" evidence="13">
    <location>
        <begin position="100"/>
        <end position="131"/>
    </location>
</feature>
<keyword evidence="8 10" id="KW-0560">Oxidoreductase</keyword>
<dbReference type="GO" id="GO:0052876">
    <property type="term" value="F:methylamine dehydrogenase (amicyanin) activity"/>
    <property type="evidence" value="ECO:0007669"/>
    <property type="project" value="UniProtKB-EC"/>
</dbReference>
<feature type="domain" description="Methylamine/Aralkylamine dehydrogenase light chain C-terminal" evidence="16">
    <location>
        <begin position="70"/>
        <end position="184"/>
    </location>
</feature>
<comment type="catalytic activity">
    <reaction evidence="10">
        <text>2 oxidized [amicyanin] + methylamine + H2O = 2 reduced [amicyanin] + formaldehyde + NH4(+) + 2 H(+)</text>
        <dbReference type="Rhea" id="RHEA:30207"/>
        <dbReference type="Rhea" id="RHEA-COMP:11100"/>
        <dbReference type="Rhea" id="RHEA-COMP:11101"/>
        <dbReference type="ChEBI" id="CHEBI:15377"/>
        <dbReference type="ChEBI" id="CHEBI:15378"/>
        <dbReference type="ChEBI" id="CHEBI:16842"/>
        <dbReference type="ChEBI" id="CHEBI:28938"/>
        <dbReference type="ChEBI" id="CHEBI:29036"/>
        <dbReference type="ChEBI" id="CHEBI:49552"/>
        <dbReference type="ChEBI" id="CHEBI:59338"/>
        <dbReference type="EC" id="1.4.9.1"/>
    </reaction>
</comment>
<evidence type="ECO:0000256" key="6">
    <source>
        <dbReference type="ARBA" id="ARBA00022764"/>
    </source>
</evidence>
<dbReference type="PROSITE" id="PS51318">
    <property type="entry name" value="TAT"/>
    <property type="match status" value="1"/>
</dbReference>
<gene>
    <name evidence="18" type="ORF">C7453_11528</name>
    <name evidence="17" type="ORF">HLH32_16230</name>
</gene>